<dbReference type="GO" id="GO:0019432">
    <property type="term" value="P:triglyceride biosynthetic process"/>
    <property type="evidence" value="ECO:0007669"/>
    <property type="project" value="TreeGrafter"/>
</dbReference>
<dbReference type="GO" id="GO:0005886">
    <property type="term" value="C:plasma membrane"/>
    <property type="evidence" value="ECO:0007669"/>
    <property type="project" value="TreeGrafter"/>
</dbReference>
<dbReference type="PANTHER" id="PTHR31650">
    <property type="entry name" value="O-ACYLTRANSFERASE (WSD1-LIKE) FAMILY PROTEIN"/>
    <property type="match status" value="1"/>
</dbReference>
<name>A0AAN7PGJ8_9COLE</name>
<keyword evidence="1" id="KW-1133">Transmembrane helix</keyword>
<gene>
    <name evidence="3" type="ORF">RN001_005360</name>
</gene>
<evidence type="ECO:0000256" key="1">
    <source>
        <dbReference type="SAM" id="Phobius"/>
    </source>
</evidence>
<sequence>MNAYITVLGYWITLVLAYVIIAANSFIFKKENGDVTTITWKSLVFLFIVLLLSPSIIVFVPFVILYRQLVHKILAFKCAENYGGLLNGGDTVHIIENVNESKIKVLFMVGYEKNNSKSFYNHVKEKIMTSKITKCAKTSAVFRKSYGYYYYVKNQVNIEDCIKQLTLPGKYTKTEALMEYLEATEDIPFPENDFGLWDVFIGTHPVNWKTDVPDKTYYPVLLRFHHSLFDGYHLITTVFGNFSDLKVANGSTPKLQIQTNNVFRRLYMILRKFCAAVAFPWRVFLIINANNSSVLCKAKLQNKKIFSHCLDRNKRYMQVVKEIKQSNGVSFTDVILAAISSSFSEYILKNSTTDVTYTSIATPEVPQATDLLISPHQSNDTSLICKNVVYFSVRHLPIYKNINVLERLNLVKNQGGFLKSSYQIMVDYYIFNFLFATFPYVILKKILKRMRVTAVVTNLPGPPKTTCLSGNILEDILMWSISKSSTHTGISIVILTYDGQLQISLTVDKAVISCKHDVDSILSNIYKGLDKLHQEISGNNNSISKRD</sequence>
<evidence type="ECO:0000313" key="3">
    <source>
        <dbReference type="EMBL" id="KAK4882041.1"/>
    </source>
</evidence>
<protein>
    <recommendedName>
        <fullName evidence="2">O-acyltransferase WSD1 C-terminal domain-containing protein</fullName>
    </recommendedName>
</protein>
<dbReference type="GO" id="GO:0008374">
    <property type="term" value="F:O-acyltransferase activity"/>
    <property type="evidence" value="ECO:0007669"/>
    <property type="project" value="InterPro"/>
</dbReference>
<dbReference type="Proteomes" id="UP001353858">
    <property type="component" value="Unassembled WGS sequence"/>
</dbReference>
<dbReference type="InterPro" id="IPR045034">
    <property type="entry name" value="O-acyltransferase_WSD1-like"/>
</dbReference>
<evidence type="ECO:0000259" key="2">
    <source>
        <dbReference type="Pfam" id="PF06974"/>
    </source>
</evidence>
<feature type="domain" description="O-acyltransferase WSD1 C-terminal" evidence="2">
    <location>
        <begin position="389"/>
        <end position="517"/>
    </location>
</feature>
<dbReference type="Pfam" id="PF06974">
    <property type="entry name" value="WS_DGAT_C"/>
    <property type="match status" value="1"/>
</dbReference>
<dbReference type="EMBL" id="JARPUR010000002">
    <property type="protein sequence ID" value="KAK4882041.1"/>
    <property type="molecule type" value="Genomic_DNA"/>
</dbReference>
<organism evidence="3 4">
    <name type="scientific">Aquatica leii</name>
    <dbReference type="NCBI Taxonomy" id="1421715"/>
    <lineage>
        <taxon>Eukaryota</taxon>
        <taxon>Metazoa</taxon>
        <taxon>Ecdysozoa</taxon>
        <taxon>Arthropoda</taxon>
        <taxon>Hexapoda</taxon>
        <taxon>Insecta</taxon>
        <taxon>Pterygota</taxon>
        <taxon>Neoptera</taxon>
        <taxon>Endopterygota</taxon>
        <taxon>Coleoptera</taxon>
        <taxon>Polyphaga</taxon>
        <taxon>Elateriformia</taxon>
        <taxon>Elateroidea</taxon>
        <taxon>Lampyridae</taxon>
        <taxon>Luciolinae</taxon>
        <taxon>Aquatica</taxon>
    </lineage>
</organism>
<dbReference type="AlphaFoldDB" id="A0AAN7PGJ8"/>
<dbReference type="PANTHER" id="PTHR31650:SF1">
    <property type="entry name" value="WAX ESTER SYNTHASE_DIACYLGLYCEROL ACYLTRANSFERASE 4-RELATED"/>
    <property type="match status" value="1"/>
</dbReference>
<evidence type="ECO:0000313" key="4">
    <source>
        <dbReference type="Proteomes" id="UP001353858"/>
    </source>
</evidence>
<proteinExistence type="predicted"/>
<reference evidence="4" key="1">
    <citation type="submission" date="2023-01" db="EMBL/GenBank/DDBJ databases">
        <title>Key to firefly adult light organ development and bioluminescence: homeobox transcription factors regulate luciferase expression and transportation to peroxisome.</title>
        <authorList>
            <person name="Fu X."/>
        </authorList>
    </citation>
    <scope>NUCLEOTIDE SEQUENCE [LARGE SCALE GENOMIC DNA]</scope>
</reference>
<keyword evidence="4" id="KW-1185">Reference proteome</keyword>
<feature type="transmembrane region" description="Helical" evidence="1">
    <location>
        <begin position="422"/>
        <end position="443"/>
    </location>
</feature>
<keyword evidence="1" id="KW-0472">Membrane</keyword>
<dbReference type="InterPro" id="IPR009721">
    <property type="entry name" value="O-acyltransferase_WSD1_C"/>
</dbReference>
<feature type="transmembrane region" description="Helical" evidence="1">
    <location>
        <begin position="43"/>
        <end position="66"/>
    </location>
</feature>
<accession>A0AAN7PGJ8</accession>
<keyword evidence="1" id="KW-0812">Transmembrane</keyword>
<feature type="transmembrane region" description="Helical" evidence="1">
    <location>
        <begin position="7"/>
        <end position="28"/>
    </location>
</feature>
<comment type="caution">
    <text evidence="3">The sequence shown here is derived from an EMBL/GenBank/DDBJ whole genome shotgun (WGS) entry which is preliminary data.</text>
</comment>